<accession>A0AAF0Q4R7</accession>
<feature type="domain" description="DUF4218" evidence="3">
    <location>
        <begin position="293"/>
        <end position="406"/>
    </location>
</feature>
<feature type="region of interest" description="Disordered" evidence="1">
    <location>
        <begin position="712"/>
        <end position="757"/>
    </location>
</feature>
<dbReference type="PANTHER" id="PTHR48258:SF8">
    <property type="entry name" value="DUF4216 DOMAIN-CONTAINING PROTEIN"/>
    <property type="match status" value="1"/>
</dbReference>
<reference evidence="4" key="1">
    <citation type="submission" date="2023-08" db="EMBL/GenBank/DDBJ databases">
        <title>A de novo genome assembly of Solanum verrucosum Schlechtendal, a Mexican diploid species geographically isolated from the other diploid A-genome species in potato relatives.</title>
        <authorList>
            <person name="Hosaka K."/>
        </authorList>
    </citation>
    <scope>NUCLEOTIDE SEQUENCE</scope>
    <source>
        <tissue evidence="4">Young leaves</tissue>
    </source>
</reference>
<dbReference type="Proteomes" id="UP001234989">
    <property type="component" value="Chromosome 2"/>
</dbReference>
<evidence type="ECO:0000259" key="3">
    <source>
        <dbReference type="Pfam" id="PF13960"/>
    </source>
</evidence>
<proteinExistence type="predicted"/>
<dbReference type="Pfam" id="PF02992">
    <property type="entry name" value="Transposase_21"/>
    <property type="match status" value="1"/>
</dbReference>
<dbReference type="InterPro" id="IPR025452">
    <property type="entry name" value="DUF4218"/>
</dbReference>
<evidence type="ECO:0000256" key="1">
    <source>
        <dbReference type="SAM" id="MobiDB-lite"/>
    </source>
</evidence>
<dbReference type="EMBL" id="CP133613">
    <property type="protein sequence ID" value="WMV13399.1"/>
    <property type="molecule type" value="Genomic_DNA"/>
</dbReference>
<sequence length="757" mass="88224">MEDSLRWYDEERSNDGKLRHPAYGLASKDFDRLHPNFTLDSRNVRIGLSSDGFNPFWTMSISHSTWPVMLMVYNLPPWMCMKFEYCILSLLIPGPRSPGNDIDIYLQPLIDELKLLWDSRIETYDASRNQTFQMRAALMWTIDDVPAYVMLSGWSTKEKNIVDIILGTLLDISGKTKDHAKARYDLKDIGIRKDLHPKDTEDNKRTKFAKACFSMTNGEKSFFCGVLKTAKLLDGSASNISRCLQLDERKLSCYKTHDAHFMLHYLLPIPIKSILPDHVTIPLIRLSSFFCRLCQNVITLEELDCLEVEIIETINQLERIFLPTFFYIMIHLPIHLANEVRLRGPVQNRWMYSTEREMGTFKSYIRNRCYPEGCIAETRVGIDCMNLFSKYLHRGMHTRFNKRARNNDECDPSDAEIVSLFPNKGVLLGAKKTDPLILDNKSLSQAHAYLLGNCDEVQEYIREHEQEVNNQPQRSKWSKAKSHCQNFSQWFETRALQEDVPDLIKQLSRGPNYVAKRYSGYLINGYRFHVRQRDAWRKTQNSGVTLVASTTSFANSKDKNLIAADLTYYGRIVDIVELDYFGHFKVVLFKCDWYEVENDTYGLTYVYFNKRCSQEEPFVLGSQVHQCFYVQDPYDQDRHYVMKTVPRDLFNMSDQVESNLPQSYENEPSEHLMGPSIPKDSGEVLLTRTDVPETIIDVPSEEFVTQQLEVEYEEELENESADEFEDKTENEYEDGFENEYEDELEDESEEEFEDDAP</sequence>
<organism evidence="4 5">
    <name type="scientific">Solanum verrucosum</name>
    <dbReference type="NCBI Taxonomy" id="315347"/>
    <lineage>
        <taxon>Eukaryota</taxon>
        <taxon>Viridiplantae</taxon>
        <taxon>Streptophyta</taxon>
        <taxon>Embryophyta</taxon>
        <taxon>Tracheophyta</taxon>
        <taxon>Spermatophyta</taxon>
        <taxon>Magnoliopsida</taxon>
        <taxon>eudicotyledons</taxon>
        <taxon>Gunneridae</taxon>
        <taxon>Pentapetalae</taxon>
        <taxon>asterids</taxon>
        <taxon>lamiids</taxon>
        <taxon>Solanales</taxon>
        <taxon>Solanaceae</taxon>
        <taxon>Solanoideae</taxon>
        <taxon>Solaneae</taxon>
        <taxon>Solanum</taxon>
    </lineage>
</organism>
<name>A0AAF0Q4R7_SOLVR</name>
<feature type="region of interest" description="Disordered" evidence="1">
    <location>
        <begin position="660"/>
        <end position="680"/>
    </location>
</feature>
<feature type="domain" description="DUF4216" evidence="2">
    <location>
        <begin position="576"/>
        <end position="637"/>
    </location>
</feature>
<dbReference type="Pfam" id="PF13960">
    <property type="entry name" value="DUF4218"/>
    <property type="match status" value="1"/>
</dbReference>
<evidence type="ECO:0000259" key="2">
    <source>
        <dbReference type="Pfam" id="PF13952"/>
    </source>
</evidence>
<dbReference type="Pfam" id="PF13952">
    <property type="entry name" value="DUF4216"/>
    <property type="match status" value="1"/>
</dbReference>
<dbReference type="PANTHER" id="PTHR48258">
    <property type="entry name" value="DUF4218 DOMAIN-CONTAINING PROTEIN-RELATED"/>
    <property type="match status" value="1"/>
</dbReference>
<gene>
    <name evidence="4" type="ORF">MTR67_006784</name>
</gene>
<evidence type="ECO:0000313" key="4">
    <source>
        <dbReference type="EMBL" id="WMV13399.1"/>
    </source>
</evidence>
<dbReference type="AlphaFoldDB" id="A0AAF0Q4R7"/>
<dbReference type="InterPro" id="IPR025312">
    <property type="entry name" value="DUF4216"/>
</dbReference>
<protein>
    <submittedName>
        <fullName evidence="4">Uncharacterized protein</fullName>
    </submittedName>
</protein>
<keyword evidence="5" id="KW-1185">Reference proteome</keyword>
<evidence type="ECO:0000313" key="5">
    <source>
        <dbReference type="Proteomes" id="UP001234989"/>
    </source>
</evidence>
<dbReference type="InterPro" id="IPR004242">
    <property type="entry name" value="Transposase_21"/>
</dbReference>